<name>A0A1I5BR44_9PROT</name>
<dbReference type="Proteomes" id="UP000183107">
    <property type="component" value="Unassembled WGS sequence"/>
</dbReference>
<keyword evidence="1" id="KW-0472">Membrane</keyword>
<dbReference type="EMBL" id="FOVJ01000003">
    <property type="protein sequence ID" value="SFN77255.1"/>
    <property type="molecule type" value="Genomic_DNA"/>
</dbReference>
<evidence type="ECO:0000313" key="3">
    <source>
        <dbReference type="Proteomes" id="UP000183107"/>
    </source>
</evidence>
<keyword evidence="3" id="KW-1185">Reference proteome</keyword>
<feature type="transmembrane region" description="Helical" evidence="1">
    <location>
        <begin position="12"/>
        <end position="38"/>
    </location>
</feature>
<reference evidence="3" key="1">
    <citation type="submission" date="2016-10" db="EMBL/GenBank/DDBJ databases">
        <authorList>
            <person name="Varghese N."/>
        </authorList>
    </citation>
    <scope>NUCLEOTIDE SEQUENCE [LARGE SCALE GENOMIC DNA]</scope>
    <source>
        <strain evidence="3">Nsp8</strain>
    </source>
</reference>
<evidence type="ECO:0000313" key="2">
    <source>
        <dbReference type="EMBL" id="SFN77255.1"/>
    </source>
</evidence>
<dbReference type="AlphaFoldDB" id="A0A1I5BR44"/>
<sequence length="81" mass="8750">MGRADLSLKSTIIALIILLPLTLIGAQYGVISLVSALMTTELIVAFSTVRMSKAVLETSFTKIALSFPSHLFRPLSWLPAC</sequence>
<protein>
    <submittedName>
        <fullName evidence="2">Uncharacterized protein</fullName>
    </submittedName>
</protein>
<keyword evidence="1" id="KW-0812">Transmembrane</keyword>
<accession>A0A1I5BR44</accession>
<organism evidence="2 3">
    <name type="scientific">Nitrosospira briensis</name>
    <dbReference type="NCBI Taxonomy" id="35799"/>
    <lineage>
        <taxon>Bacteria</taxon>
        <taxon>Pseudomonadati</taxon>
        <taxon>Pseudomonadota</taxon>
        <taxon>Betaproteobacteria</taxon>
        <taxon>Nitrosomonadales</taxon>
        <taxon>Nitrosomonadaceae</taxon>
        <taxon>Nitrosospira</taxon>
    </lineage>
</organism>
<keyword evidence="1" id="KW-1133">Transmembrane helix</keyword>
<evidence type="ECO:0000256" key="1">
    <source>
        <dbReference type="SAM" id="Phobius"/>
    </source>
</evidence>
<proteinExistence type="predicted"/>
<gene>
    <name evidence="2" type="ORF">SAMN05216386_1785</name>
</gene>